<protein>
    <recommendedName>
        <fullName evidence="11">trypsin</fullName>
        <ecNumber evidence="11">3.4.21.4</ecNumber>
    </recommendedName>
</protein>
<dbReference type="PROSITE" id="PS00135">
    <property type="entry name" value="TRYPSIN_SER"/>
    <property type="match status" value="1"/>
</dbReference>
<keyword evidence="16" id="KW-1185">Reference proteome</keyword>
<feature type="chain" id="PRO_5002816071" description="trypsin" evidence="13">
    <location>
        <begin position="17"/>
        <end position="265"/>
    </location>
</feature>
<dbReference type="InParanoid" id="B4LJ05"/>
<dbReference type="Gene3D" id="2.40.10.10">
    <property type="entry name" value="Trypsin-like serine proteases"/>
    <property type="match status" value="1"/>
</dbReference>
<keyword evidence="7 12" id="KW-0720">Serine protease</keyword>
<dbReference type="InterPro" id="IPR001314">
    <property type="entry name" value="Peptidase_S1A"/>
</dbReference>
<dbReference type="MEROPS" id="S01.A87"/>
<dbReference type="PANTHER" id="PTHR24276">
    <property type="entry name" value="POLYSERASE-RELATED"/>
    <property type="match status" value="1"/>
</dbReference>
<feature type="signal peptide" evidence="13">
    <location>
        <begin position="1"/>
        <end position="16"/>
    </location>
</feature>
<dbReference type="InterPro" id="IPR033116">
    <property type="entry name" value="TRYPSIN_SER"/>
</dbReference>
<dbReference type="GO" id="GO:0006508">
    <property type="term" value="P:proteolysis"/>
    <property type="evidence" value="ECO:0007669"/>
    <property type="project" value="UniProtKB-KW"/>
</dbReference>
<evidence type="ECO:0000256" key="7">
    <source>
        <dbReference type="ARBA" id="ARBA00022825"/>
    </source>
</evidence>
<evidence type="ECO:0000256" key="8">
    <source>
        <dbReference type="ARBA" id="ARBA00023145"/>
    </source>
</evidence>
<dbReference type="GO" id="GO:0005576">
    <property type="term" value="C:extracellular region"/>
    <property type="evidence" value="ECO:0007669"/>
    <property type="project" value="UniProtKB-SubCell"/>
</dbReference>
<gene>
    <name evidence="15" type="primary">Dvir\GJ21494</name>
    <name evidence="15" type="ORF">Dvir_GJ21494</name>
</gene>
<comment type="similarity">
    <text evidence="2">Belongs to the peptidase S1 family.</text>
</comment>
<keyword evidence="5 13" id="KW-0732">Signal</keyword>
<dbReference type="EC" id="3.4.21.4" evidence="11"/>
<proteinExistence type="inferred from homology"/>
<dbReference type="AlphaFoldDB" id="B4LJ05"/>
<dbReference type="InterPro" id="IPR043504">
    <property type="entry name" value="Peptidase_S1_PA_chymotrypsin"/>
</dbReference>
<dbReference type="STRING" id="7244.B4LJ05"/>
<dbReference type="SUPFAM" id="SSF50494">
    <property type="entry name" value="Trypsin-like serine proteases"/>
    <property type="match status" value="1"/>
</dbReference>
<dbReference type="HOGENOM" id="CLU_006842_7_0_1"/>
<evidence type="ECO:0000256" key="6">
    <source>
        <dbReference type="ARBA" id="ARBA00022801"/>
    </source>
</evidence>
<evidence type="ECO:0000256" key="13">
    <source>
        <dbReference type="SAM" id="SignalP"/>
    </source>
</evidence>
<evidence type="ECO:0000259" key="14">
    <source>
        <dbReference type="PROSITE" id="PS50240"/>
    </source>
</evidence>
<evidence type="ECO:0000256" key="4">
    <source>
        <dbReference type="ARBA" id="ARBA00022670"/>
    </source>
</evidence>
<dbReference type="PANTHER" id="PTHR24276:SF91">
    <property type="entry name" value="AT26814P-RELATED"/>
    <property type="match status" value="1"/>
</dbReference>
<dbReference type="KEGG" id="dvi:6625300"/>
<name>B4LJ05_DROVI</name>
<dbReference type="PhylomeDB" id="B4LJ05"/>
<accession>B4LJ05</accession>
<keyword evidence="6 12" id="KW-0378">Hydrolase</keyword>
<dbReference type="SMR" id="B4LJ05"/>
<evidence type="ECO:0000256" key="11">
    <source>
        <dbReference type="ARBA" id="ARBA00038868"/>
    </source>
</evidence>
<reference evidence="15 16" key="1">
    <citation type="journal article" date="2007" name="Nature">
        <title>Evolution of genes and genomes on the Drosophila phylogeny.</title>
        <authorList>
            <consortium name="Drosophila 12 Genomes Consortium"/>
            <person name="Clark A.G."/>
            <person name="Eisen M.B."/>
            <person name="Smith D.R."/>
            <person name="Bergman C.M."/>
            <person name="Oliver B."/>
            <person name="Markow T.A."/>
            <person name="Kaufman T.C."/>
            <person name="Kellis M."/>
            <person name="Gelbart W."/>
            <person name="Iyer V.N."/>
            <person name="Pollard D.A."/>
            <person name="Sackton T.B."/>
            <person name="Larracuente A.M."/>
            <person name="Singh N.D."/>
            <person name="Abad J.P."/>
            <person name="Abt D.N."/>
            <person name="Adryan B."/>
            <person name="Aguade M."/>
            <person name="Akashi H."/>
            <person name="Anderson W.W."/>
            <person name="Aquadro C.F."/>
            <person name="Ardell D.H."/>
            <person name="Arguello R."/>
            <person name="Artieri C.G."/>
            <person name="Barbash D.A."/>
            <person name="Barker D."/>
            <person name="Barsanti P."/>
            <person name="Batterham P."/>
            <person name="Batzoglou S."/>
            <person name="Begun D."/>
            <person name="Bhutkar A."/>
            <person name="Blanco E."/>
            <person name="Bosak S.A."/>
            <person name="Bradley R.K."/>
            <person name="Brand A.D."/>
            <person name="Brent M.R."/>
            <person name="Brooks A.N."/>
            <person name="Brown R.H."/>
            <person name="Butlin R.K."/>
            <person name="Caggese C."/>
            <person name="Calvi B.R."/>
            <person name="Bernardo de Carvalho A."/>
            <person name="Caspi A."/>
            <person name="Castrezana S."/>
            <person name="Celniker S.E."/>
            <person name="Chang J.L."/>
            <person name="Chapple C."/>
            <person name="Chatterji S."/>
            <person name="Chinwalla A."/>
            <person name="Civetta A."/>
            <person name="Clifton S.W."/>
            <person name="Comeron J.M."/>
            <person name="Costello J.C."/>
            <person name="Coyne J.A."/>
            <person name="Daub J."/>
            <person name="David R.G."/>
            <person name="Delcher A.L."/>
            <person name="Delehaunty K."/>
            <person name="Do C.B."/>
            <person name="Ebling H."/>
            <person name="Edwards K."/>
            <person name="Eickbush T."/>
            <person name="Evans J.D."/>
            <person name="Filipski A."/>
            <person name="Findeiss S."/>
            <person name="Freyhult E."/>
            <person name="Fulton L."/>
            <person name="Fulton R."/>
            <person name="Garcia A.C."/>
            <person name="Gardiner A."/>
            <person name="Garfield D.A."/>
            <person name="Garvin B.E."/>
            <person name="Gibson G."/>
            <person name="Gilbert D."/>
            <person name="Gnerre S."/>
            <person name="Godfrey J."/>
            <person name="Good R."/>
            <person name="Gotea V."/>
            <person name="Gravely B."/>
            <person name="Greenberg A.J."/>
            <person name="Griffiths-Jones S."/>
            <person name="Gross S."/>
            <person name="Guigo R."/>
            <person name="Gustafson E.A."/>
            <person name="Haerty W."/>
            <person name="Hahn M.W."/>
            <person name="Halligan D.L."/>
            <person name="Halpern A.L."/>
            <person name="Halter G.M."/>
            <person name="Han M.V."/>
            <person name="Heger A."/>
            <person name="Hillier L."/>
            <person name="Hinrichs A.S."/>
            <person name="Holmes I."/>
            <person name="Hoskins R.A."/>
            <person name="Hubisz M.J."/>
            <person name="Hultmark D."/>
            <person name="Huntley M.A."/>
            <person name="Jaffe D.B."/>
            <person name="Jagadeeshan S."/>
            <person name="Jeck W.R."/>
            <person name="Johnson J."/>
            <person name="Jones C.D."/>
            <person name="Jordan W.C."/>
            <person name="Karpen G.H."/>
            <person name="Kataoka E."/>
            <person name="Keightley P.D."/>
            <person name="Kheradpour P."/>
            <person name="Kirkness E.F."/>
            <person name="Koerich L.B."/>
            <person name="Kristiansen K."/>
            <person name="Kudrna D."/>
            <person name="Kulathinal R.J."/>
            <person name="Kumar S."/>
            <person name="Kwok R."/>
            <person name="Lander E."/>
            <person name="Langley C.H."/>
            <person name="Lapoint R."/>
            <person name="Lazzaro B.P."/>
            <person name="Lee S.J."/>
            <person name="Levesque L."/>
            <person name="Li R."/>
            <person name="Lin C.F."/>
            <person name="Lin M.F."/>
            <person name="Lindblad-Toh K."/>
            <person name="Llopart A."/>
            <person name="Long M."/>
            <person name="Low L."/>
            <person name="Lozovsky E."/>
            <person name="Lu J."/>
            <person name="Luo M."/>
            <person name="Machado C.A."/>
            <person name="Makalowski W."/>
            <person name="Marzo M."/>
            <person name="Matsuda M."/>
            <person name="Matzkin L."/>
            <person name="McAllister B."/>
            <person name="McBride C.S."/>
            <person name="McKernan B."/>
            <person name="McKernan K."/>
            <person name="Mendez-Lago M."/>
            <person name="Minx P."/>
            <person name="Mollenhauer M.U."/>
            <person name="Montooth K."/>
            <person name="Mount S.M."/>
            <person name="Mu X."/>
            <person name="Myers E."/>
            <person name="Negre B."/>
            <person name="Newfeld S."/>
            <person name="Nielsen R."/>
            <person name="Noor M.A."/>
            <person name="O'Grady P."/>
            <person name="Pachter L."/>
            <person name="Papaceit M."/>
            <person name="Parisi M.J."/>
            <person name="Parisi M."/>
            <person name="Parts L."/>
            <person name="Pedersen J.S."/>
            <person name="Pesole G."/>
            <person name="Phillippy A.M."/>
            <person name="Ponting C.P."/>
            <person name="Pop M."/>
            <person name="Porcelli D."/>
            <person name="Powell J.R."/>
            <person name="Prohaska S."/>
            <person name="Pruitt K."/>
            <person name="Puig M."/>
            <person name="Quesneville H."/>
            <person name="Ram K.R."/>
            <person name="Rand D."/>
            <person name="Rasmussen M.D."/>
            <person name="Reed L.K."/>
            <person name="Reenan R."/>
            <person name="Reily A."/>
            <person name="Remington K.A."/>
            <person name="Rieger T.T."/>
            <person name="Ritchie M.G."/>
            <person name="Robin C."/>
            <person name="Rogers Y.H."/>
            <person name="Rohde C."/>
            <person name="Rozas J."/>
            <person name="Rubenfield M.J."/>
            <person name="Ruiz A."/>
            <person name="Russo S."/>
            <person name="Salzberg S.L."/>
            <person name="Sanchez-Gracia A."/>
            <person name="Saranga D.J."/>
            <person name="Sato H."/>
            <person name="Schaeffer S.W."/>
            <person name="Schatz M.C."/>
            <person name="Schlenke T."/>
            <person name="Schwartz R."/>
            <person name="Segarra C."/>
            <person name="Singh R.S."/>
            <person name="Sirot L."/>
            <person name="Sirota M."/>
            <person name="Sisneros N.B."/>
            <person name="Smith C.D."/>
            <person name="Smith T.F."/>
            <person name="Spieth J."/>
            <person name="Stage D.E."/>
            <person name="Stark A."/>
            <person name="Stephan W."/>
            <person name="Strausberg R.L."/>
            <person name="Strempel S."/>
            <person name="Sturgill D."/>
            <person name="Sutton G."/>
            <person name="Sutton G.G."/>
            <person name="Tao W."/>
            <person name="Teichmann S."/>
            <person name="Tobari Y.N."/>
            <person name="Tomimura Y."/>
            <person name="Tsolas J.M."/>
            <person name="Valente V.L."/>
            <person name="Venter E."/>
            <person name="Venter J.C."/>
            <person name="Vicario S."/>
            <person name="Vieira F.G."/>
            <person name="Vilella A.J."/>
            <person name="Villasante A."/>
            <person name="Walenz B."/>
            <person name="Wang J."/>
            <person name="Wasserman M."/>
            <person name="Watts T."/>
            <person name="Wilson D."/>
            <person name="Wilson R.K."/>
            <person name="Wing R.A."/>
            <person name="Wolfner M.F."/>
            <person name="Wong A."/>
            <person name="Wong G.K."/>
            <person name="Wu C.I."/>
            <person name="Wu G."/>
            <person name="Yamamoto D."/>
            <person name="Yang H.P."/>
            <person name="Yang S.P."/>
            <person name="Yorke J.A."/>
            <person name="Yoshida K."/>
            <person name="Zdobnov E."/>
            <person name="Zhang P."/>
            <person name="Zhang Y."/>
            <person name="Zimin A.V."/>
            <person name="Baldwin J."/>
            <person name="Abdouelleil A."/>
            <person name="Abdulkadir J."/>
            <person name="Abebe A."/>
            <person name="Abera B."/>
            <person name="Abreu J."/>
            <person name="Acer S.C."/>
            <person name="Aftuck L."/>
            <person name="Alexander A."/>
            <person name="An P."/>
            <person name="Anderson E."/>
            <person name="Anderson S."/>
            <person name="Arachi H."/>
            <person name="Azer M."/>
            <person name="Bachantsang P."/>
            <person name="Barry A."/>
            <person name="Bayul T."/>
            <person name="Berlin A."/>
            <person name="Bessette D."/>
            <person name="Bloom T."/>
            <person name="Blye J."/>
            <person name="Boguslavskiy L."/>
            <person name="Bonnet C."/>
            <person name="Boukhgalter B."/>
            <person name="Bourzgui I."/>
            <person name="Brown A."/>
            <person name="Cahill P."/>
            <person name="Channer S."/>
            <person name="Cheshatsang Y."/>
            <person name="Chuda L."/>
            <person name="Citroen M."/>
            <person name="Collymore A."/>
            <person name="Cooke P."/>
            <person name="Costello M."/>
            <person name="D'Aco K."/>
            <person name="Daza R."/>
            <person name="De Haan G."/>
            <person name="DeGray S."/>
            <person name="DeMaso C."/>
            <person name="Dhargay N."/>
            <person name="Dooley K."/>
            <person name="Dooley E."/>
            <person name="Doricent M."/>
            <person name="Dorje P."/>
            <person name="Dorjee K."/>
            <person name="Dupes A."/>
            <person name="Elong R."/>
            <person name="Falk J."/>
            <person name="Farina A."/>
            <person name="Faro S."/>
            <person name="Ferguson D."/>
            <person name="Fisher S."/>
            <person name="Foley C.D."/>
            <person name="Franke A."/>
            <person name="Friedrich D."/>
            <person name="Gadbois L."/>
            <person name="Gearin G."/>
            <person name="Gearin C.R."/>
            <person name="Giannoukos G."/>
            <person name="Goode T."/>
            <person name="Graham J."/>
            <person name="Grandbois E."/>
            <person name="Grewal S."/>
            <person name="Gyaltsen K."/>
            <person name="Hafez N."/>
            <person name="Hagos B."/>
            <person name="Hall J."/>
            <person name="Henson C."/>
            <person name="Hollinger A."/>
            <person name="Honan T."/>
            <person name="Huard M.D."/>
            <person name="Hughes L."/>
            <person name="Hurhula B."/>
            <person name="Husby M.E."/>
            <person name="Kamat A."/>
            <person name="Kanga B."/>
            <person name="Kashin S."/>
            <person name="Khazanovich D."/>
            <person name="Kisner P."/>
            <person name="Lance K."/>
            <person name="Lara M."/>
            <person name="Lee W."/>
            <person name="Lennon N."/>
            <person name="Letendre F."/>
            <person name="LeVine R."/>
            <person name="Lipovsky A."/>
            <person name="Liu X."/>
            <person name="Liu J."/>
            <person name="Liu S."/>
            <person name="Lokyitsang T."/>
            <person name="Lokyitsang Y."/>
            <person name="Lubonja R."/>
            <person name="Lui A."/>
            <person name="MacDonald P."/>
            <person name="Magnisalis V."/>
            <person name="Maru K."/>
            <person name="Matthews C."/>
            <person name="McCusker W."/>
            <person name="McDonough S."/>
            <person name="Mehta T."/>
            <person name="Meldrim J."/>
            <person name="Meneus L."/>
            <person name="Mihai O."/>
            <person name="Mihalev A."/>
            <person name="Mihova T."/>
            <person name="Mittelman R."/>
            <person name="Mlenga V."/>
            <person name="Montmayeur A."/>
            <person name="Mulrain L."/>
            <person name="Navidi A."/>
            <person name="Naylor J."/>
            <person name="Negash T."/>
            <person name="Nguyen T."/>
            <person name="Nguyen N."/>
            <person name="Nicol R."/>
            <person name="Norbu C."/>
            <person name="Norbu N."/>
            <person name="Novod N."/>
            <person name="O'Neill B."/>
            <person name="Osman S."/>
            <person name="Markiewicz E."/>
            <person name="Oyono O.L."/>
            <person name="Patti C."/>
            <person name="Phunkhang P."/>
            <person name="Pierre F."/>
            <person name="Priest M."/>
            <person name="Raghuraman S."/>
            <person name="Rege F."/>
            <person name="Reyes R."/>
            <person name="Rise C."/>
            <person name="Rogov P."/>
            <person name="Ross K."/>
            <person name="Ryan E."/>
            <person name="Settipalli S."/>
            <person name="Shea T."/>
            <person name="Sherpa N."/>
            <person name="Shi L."/>
            <person name="Shih D."/>
            <person name="Sparrow T."/>
            <person name="Spaulding J."/>
            <person name="Stalker J."/>
            <person name="Stange-Thomann N."/>
            <person name="Stavropoulos S."/>
            <person name="Stone C."/>
            <person name="Strader C."/>
            <person name="Tesfaye S."/>
            <person name="Thomson T."/>
            <person name="Thoulutsang Y."/>
            <person name="Thoulutsang D."/>
            <person name="Topham K."/>
            <person name="Topping I."/>
            <person name="Tsamla T."/>
            <person name="Vassiliev H."/>
            <person name="Vo A."/>
            <person name="Wangchuk T."/>
            <person name="Wangdi T."/>
            <person name="Weiand M."/>
            <person name="Wilkinson J."/>
            <person name="Wilson A."/>
            <person name="Yadav S."/>
            <person name="Young G."/>
            <person name="Yu Q."/>
            <person name="Zembek L."/>
            <person name="Zhong D."/>
            <person name="Zimmer A."/>
            <person name="Zwirko Z."/>
            <person name="Jaffe D.B."/>
            <person name="Alvarez P."/>
            <person name="Brockman W."/>
            <person name="Butler J."/>
            <person name="Chin C."/>
            <person name="Gnerre S."/>
            <person name="Grabherr M."/>
            <person name="Kleber M."/>
            <person name="Mauceli E."/>
            <person name="MacCallum I."/>
        </authorList>
    </citation>
    <scope>NUCLEOTIDE SEQUENCE [LARGE SCALE GENOMIC DNA]</scope>
    <source>
        <strain evidence="16">Tucson 15010-1051.87</strain>
    </source>
</reference>
<dbReference type="eggNOG" id="KOG3627">
    <property type="taxonomic scope" value="Eukaryota"/>
</dbReference>
<evidence type="ECO:0000256" key="10">
    <source>
        <dbReference type="ARBA" id="ARBA00036320"/>
    </source>
</evidence>
<evidence type="ECO:0000256" key="5">
    <source>
        <dbReference type="ARBA" id="ARBA00022729"/>
    </source>
</evidence>
<dbReference type="Pfam" id="PF00089">
    <property type="entry name" value="Trypsin"/>
    <property type="match status" value="1"/>
</dbReference>
<evidence type="ECO:0000256" key="3">
    <source>
        <dbReference type="ARBA" id="ARBA00022525"/>
    </source>
</evidence>
<keyword evidence="4 12" id="KW-0645">Protease</keyword>
<dbReference type="PROSITE" id="PS50240">
    <property type="entry name" value="TRYPSIN_DOM"/>
    <property type="match status" value="1"/>
</dbReference>
<sequence length="265" mass="28429">MFRILIGLCLFGLSLAGTLFQSGVPMPDGRIVGGQDADIRSYPHQISMRYRGNHRCGGSIIASNIIVSAAHCVNTLSGVADLTIIAGTTQTIWPEGQELAVREIIIHEKYKSLYQDYDAAVLVLDGDFEFNESVHPIELAKERPEHGTPVIVTGWGTTSEGGVISNILQQVEVNLVENAQCKSSYSIMLTGRMLCAGVDGGGKDACQGDSGGPLIYNNELLGIVSWGTGCARAKYPGVYAAVPELREWILATRNSKANVGSIDFL</sequence>
<organism evidence="15 16">
    <name type="scientific">Drosophila virilis</name>
    <name type="common">Fruit fly</name>
    <dbReference type="NCBI Taxonomy" id="7244"/>
    <lineage>
        <taxon>Eukaryota</taxon>
        <taxon>Metazoa</taxon>
        <taxon>Ecdysozoa</taxon>
        <taxon>Arthropoda</taxon>
        <taxon>Hexapoda</taxon>
        <taxon>Insecta</taxon>
        <taxon>Pterygota</taxon>
        <taxon>Neoptera</taxon>
        <taxon>Endopterygota</taxon>
        <taxon>Diptera</taxon>
        <taxon>Brachycera</taxon>
        <taxon>Muscomorpha</taxon>
        <taxon>Ephydroidea</taxon>
        <taxon>Drosophilidae</taxon>
        <taxon>Drosophila</taxon>
    </lineage>
</organism>
<keyword evidence="3" id="KW-0964">Secreted</keyword>
<dbReference type="PROSITE" id="PS00134">
    <property type="entry name" value="TRYPSIN_HIS"/>
    <property type="match status" value="1"/>
</dbReference>
<dbReference type="EMBL" id="CH940648">
    <property type="protein sequence ID" value="EDW60455.1"/>
    <property type="molecule type" value="Genomic_DNA"/>
</dbReference>
<evidence type="ECO:0000256" key="9">
    <source>
        <dbReference type="ARBA" id="ARBA00023157"/>
    </source>
</evidence>
<keyword evidence="9" id="KW-1015">Disulfide bond</keyword>
<comment type="subcellular location">
    <subcellularLocation>
        <location evidence="1">Secreted</location>
        <location evidence="1">Extracellular space</location>
    </subcellularLocation>
</comment>
<dbReference type="SMART" id="SM00020">
    <property type="entry name" value="Tryp_SPc"/>
    <property type="match status" value="1"/>
</dbReference>
<evidence type="ECO:0000256" key="1">
    <source>
        <dbReference type="ARBA" id="ARBA00004239"/>
    </source>
</evidence>
<dbReference type="InterPro" id="IPR009003">
    <property type="entry name" value="Peptidase_S1_PA"/>
</dbReference>
<dbReference type="Proteomes" id="UP000008792">
    <property type="component" value="Unassembled WGS sequence"/>
</dbReference>
<dbReference type="InterPro" id="IPR018114">
    <property type="entry name" value="TRYPSIN_HIS"/>
</dbReference>
<dbReference type="CDD" id="cd00190">
    <property type="entry name" value="Tryp_SPc"/>
    <property type="match status" value="1"/>
</dbReference>
<dbReference type="FunFam" id="2.40.10.10:FF:000077">
    <property type="entry name" value="Predicted protein"/>
    <property type="match status" value="1"/>
</dbReference>
<feature type="domain" description="Peptidase S1" evidence="14">
    <location>
        <begin position="31"/>
        <end position="254"/>
    </location>
</feature>
<dbReference type="OrthoDB" id="10059102at2759"/>
<dbReference type="GO" id="GO:0004252">
    <property type="term" value="F:serine-type endopeptidase activity"/>
    <property type="evidence" value="ECO:0007669"/>
    <property type="project" value="UniProtKB-EC"/>
</dbReference>
<dbReference type="InterPro" id="IPR050430">
    <property type="entry name" value="Peptidase_S1"/>
</dbReference>
<evidence type="ECO:0000256" key="2">
    <source>
        <dbReference type="ARBA" id="ARBA00007664"/>
    </source>
</evidence>
<dbReference type="FunCoup" id="B4LJ05">
    <property type="interactions" value="61"/>
</dbReference>
<dbReference type="OMA" id="GTGCARE"/>
<dbReference type="PRINTS" id="PR00722">
    <property type="entry name" value="CHYMOTRYPSIN"/>
</dbReference>
<keyword evidence="8" id="KW-0865">Zymogen</keyword>
<evidence type="ECO:0000256" key="12">
    <source>
        <dbReference type="RuleBase" id="RU363034"/>
    </source>
</evidence>
<evidence type="ECO:0000313" key="15">
    <source>
        <dbReference type="EMBL" id="EDW60455.1"/>
    </source>
</evidence>
<dbReference type="InterPro" id="IPR001254">
    <property type="entry name" value="Trypsin_dom"/>
</dbReference>
<evidence type="ECO:0000313" key="16">
    <source>
        <dbReference type="Proteomes" id="UP000008792"/>
    </source>
</evidence>
<comment type="catalytic activity">
    <reaction evidence="10">
        <text>Preferential cleavage: Arg-|-Xaa, Lys-|-Xaa.</text>
        <dbReference type="EC" id="3.4.21.4"/>
    </reaction>
</comment>